<organism evidence="5">
    <name type="scientific">Nannochloropsis gaditana (strain CCMP526)</name>
    <name type="common">Green microalga</name>
    <name type="synonym">Microchloropsis gaditana</name>
    <dbReference type="NCBI Taxonomy" id="1093141"/>
    <lineage>
        <taxon>Eukaryota</taxon>
        <taxon>Sar</taxon>
        <taxon>Stramenopiles</taxon>
        <taxon>Ochrophyta</taxon>
        <taxon>Eustigmatophyceae</taxon>
        <taxon>Eustigmatales</taxon>
        <taxon>Monodopsidaceae</taxon>
        <taxon>Nannochloropsis</taxon>
    </lineage>
</organism>
<dbReference type="SUPFAM" id="SSF53218">
    <property type="entry name" value="Molybdenum cofactor biosynthesis proteins"/>
    <property type="match status" value="1"/>
</dbReference>
<dbReference type="InterPro" id="IPR001453">
    <property type="entry name" value="MoaB/Mog_dom"/>
</dbReference>
<evidence type="ECO:0000256" key="3">
    <source>
        <dbReference type="SAM" id="MobiDB-lite"/>
    </source>
</evidence>
<feature type="region of interest" description="Disordered" evidence="3">
    <location>
        <begin position="1"/>
        <end position="46"/>
    </location>
</feature>
<evidence type="ECO:0000256" key="2">
    <source>
        <dbReference type="ARBA" id="ARBA00023150"/>
    </source>
</evidence>
<dbReference type="AlphaFoldDB" id="I2CRJ2"/>
<dbReference type="CDD" id="cd00886">
    <property type="entry name" value="MogA_MoaB"/>
    <property type="match status" value="1"/>
</dbReference>
<dbReference type="InterPro" id="IPR051920">
    <property type="entry name" value="MPT_Adenylyltrnsfr/MoaC-Rel"/>
</dbReference>
<dbReference type="PANTHER" id="PTHR43764:SF1">
    <property type="entry name" value="MOLYBDOPTERIN MOLYBDOTRANSFERASE"/>
    <property type="match status" value="1"/>
</dbReference>
<feature type="compositionally biased region" description="Basic and acidic residues" evidence="3">
    <location>
        <begin position="1"/>
        <end position="37"/>
    </location>
</feature>
<reference evidence="5" key="1">
    <citation type="journal article" date="2012" name="Bioengineered">
        <title>Additional insights into the genome of the oleaginous model alga Nannochloropsis gaditana.</title>
        <authorList>
            <person name="Jinkerson R.E."/>
            <person name="Radakovits R."/>
            <person name="Posewitz M.C."/>
        </authorList>
    </citation>
    <scope>NUCLEOTIDE SEQUENCE</scope>
    <source>
        <strain evidence="5">CCMP526</strain>
    </source>
</reference>
<reference evidence="5" key="2">
    <citation type="journal article" date="2012" name="Nat. Commun.">
        <title>Draft genome sequence and genetic transformation of the oleaginous alga Nannochloropis gaditana.</title>
        <authorList>
            <person name="Radakovits R."/>
            <person name="Jinkerson R.E."/>
            <person name="Fuerstenberg S.I."/>
            <person name="Tae H."/>
            <person name="Settlage R.E."/>
            <person name="Boore J.L."/>
            <person name="Posewitz M.C."/>
        </authorList>
    </citation>
    <scope>NUCLEOTIDE SEQUENCE</scope>
    <source>
        <strain evidence="5">CCMP526</strain>
    </source>
</reference>
<sequence>PNARLPGDDGALRGEEEGKEGGRERGRQEGKEGRLERGATLPSGLLPAPSPIEITVALLTVSDRAHSGVYEDKSGPAMAHVLTSEAFLSKGLRVRVVQSDIVPDDIPQIQQKICIWADELKVDAIFTSGGTSFAPRDLTPEAVRPLIDKEAPGMVWRIMEVGTKHTPFAVLSRPVAGVRGGTFIVTLPGSPKAVKENLDTLLPLLPKVFGLLKTATCDHKA</sequence>
<evidence type="ECO:0000259" key="4">
    <source>
        <dbReference type="SMART" id="SM00852"/>
    </source>
</evidence>
<dbReference type="EMBL" id="JU980462">
    <property type="protein sequence ID" value="AFJ69525.1"/>
    <property type="molecule type" value="mRNA"/>
</dbReference>
<dbReference type="PANTHER" id="PTHR43764">
    <property type="entry name" value="MOLYBDENUM COFACTOR BIOSYNTHESIS"/>
    <property type="match status" value="1"/>
</dbReference>
<dbReference type="GO" id="GO:0006777">
    <property type="term" value="P:Mo-molybdopterin cofactor biosynthetic process"/>
    <property type="evidence" value="ECO:0007669"/>
    <property type="project" value="UniProtKB-KW"/>
</dbReference>
<feature type="non-terminal residue" evidence="5">
    <location>
        <position position="1"/>
    </location>
</feature>
<proteinExistence type="evidence at transcript level"/>
<dbReference type="Pfam" id="PF00994">
    <property type="entry name" value="MoCF_biosynth"/>
    <property type="match status" value="1"/>
</dbReference>
<dbReference type="Gene3D" id="3.40.980.10">
    <property type="entry name" value="MoaB/Mog-like domain"/>
    <property type="match status" value="1"/>
</dbReference>
<protein>
    <submittedName>
        <fullName evidence="5">Gephyrin</fullName>
    </submittedName>
</protein>
<gene>
    <name evidence="5" type="ORF">NGATSA_3029800</name>
</gene>
<comment type="pathway">
    <text evidence="1">Cofactor biosynthesis; molybdopterin biosynthesis.</text>
</comment>
<evidence type="ECO:0000256" key="1">
    <source>
        <dbReference type="ARBA" id="ARBA00005046"/>
    </source>
</evidence>
<keyword evidence="2" id="KW-0501">Molybdenum cofactor biosynthesis</keyword>
<evidence type="ECO:0000313" key="5">
    <source>
        <dbReference type="EMBL" id="AFJ69525.1"/>
    </source>
</evidence>
<dbReference type="SMART" id="SM00852">
    <property type="entry name" value="MoCF_biosynth"/>
    <property type="match status" value="1"/>
</dbReference>
<feature type="domain" description="MoaB/Mog" evidence="4">
    <location>
        <begin position="57"/>
        <end position="208"/>
    </location>
</feature>
<dbReference type="InterPro" id="IPR036425">
    <property type="entry name" value="MoaB/Mog-like_dom_sf"/>
</dbReference>
<accession>I2CRJ2</accession>
<name>I2CRJ2_NANGC</name>
<dbReference type="NCBIfam" id="TIGR00177">
    <property type="entry name" value="molyb_syn"/>
    <property type="match status" value="1"/>
</dbReference>